<evidence type="ECO:0000259" key="2">
    <source>
        <dbReference type="PROSITE" id="PS50011"/>
    </source>
</evidence>
<dbReference type="PROSITE" id="PS50011">
    <property type="entry name" value="PROTEIN_KINASE_DOM"/>
    <property type="match status" value="1"/>
</dbReference>
<keyword evidence="3" id="KW-1185">Reference proteome</keyword>
<reference evidence="3" key="1">
    <citation type="submission" date="2025-05" db="UniProtKB">
        <authorList>
            <consortium name="RefSeq"/>
        </authorList>
    </citation>
    <scope>NUCLEOTIDE SEQUENCE [LARGE SCALE GENOMIC DNA]</scope>
</reference>
<dbReference type="eggNOG" id="KOG0198">
    <property type="taxonomic scope" value="Eukaryota"/>
</dbReference>
<dbReference type="InterPro" id="IPR052751">
    <property type="entry name" value="Plant_MAPKKK"/>
</dbReference>
<gene>
    <name evidence="4" type="primary">LOC103495681</name>
</gene>
<dbReference type="GO" id="GO:0005524">
    <property type="term" value="F:ATP binding"/>
    <property type="evidence" value="ECO:0007669"/>
    <property type="project" value="InterPro"/>
</dbReference>
<feature type="region of interest" description="Disordered" evidence="1">
    <location>
        <begin position="317"/>
        <end position="338"/>
    </location>
</feature>
<dbReference type="PANTHER" id="PTHR48011">
    <property type="entry name" value="CCR4-NOT TRANSCRIPTIONAL COMPLEX SUBUNIT CAF120-RELATED"/>
    <property type="match status" value="1"/>
</dbReference>
<dbReference type="Gramene" id="MELO3C018605.2.1">
    <property type="protein sequence ID" value="MELO3C018605.2.1"/>
    <property type="gene ID" value="MELO3C018605.2"/>
</dbReference>
<dbReference type="Proteomes" id="UP001652600">
    <property type="component" value="Chromosome 1"/>
</dbReference>
<reference evidence="4" key="2">
    <citation type="submission" date="2025-08" db="UniProtKB">
        <authorList>
            <consortium name="RefSeq"/>
        </authorList>
    </citation>
    <scope>IDENTIFICATION</scope>
    <source>
        <tissue evidence="4">Stem</tissue>
    </source>
</reference>
<evidence type="ECO:0000313" key="4">
    <source>
        <dbReference type="RefSeq" id="XP_008455530.2"/>
    </source>
</evidence>
<dbReference type="AlphaFoldDB" id="A0A1S3C1U9"/>
<protein>
    <submittedName>
        <fullName evidence="4">Mitogen-activated protein kinase kinase kinase 20-like</fullName>
    </submittedName>
</protein>
<dbReference type="Gene3D" id="1.10.510.10">
    <property type="entry name" value="Transferase(Phosphotransferase) domain 1"/>
    <property type="match status" value="1"/>
</dbReference>
<organism evidence="3 4">
    <name type="scientific">Cucumis melo</name>
    <name type="common">Muskmelon</name>
    <dbReference type="NCBI Taxonomy" id="3656"/>
    <lineage>
        <taxon>Eukaryota</taxon>
        <taxon>Viridiplantae</taxon>
        <taxon>Streptophyta</taxon>
        <taxon>Embryophyta</taxon>
        <taxon>Tracheophyta</taxon>
        <taxon>Spermatophyta</taxon>
        <taxon>Magnoliopsida</taxon>
        <taxon>eudicotyledons</taxon>
        <taxon>Gunneridae</taxon>
        <taxon>Pentapetalae</taxon>
        <taxon>rosids</taxon>
        <taxon>fabids</taxon>
        <taxon>Cucurbitales</taxon>
        <taxon>Cucurbitaceae</taxon>
        <taxon>Benincaseae</taxon>
        <taxon>Cucumis</taxon>
    </lineage>
</organism>
<proteinExistence type="predicted"/>
<dbReference type="Pfam" id="PF00069">
    <property type="entry name" value="Pkinase"/>
    <property type="match status" value="1"/>
</dbReference>
<dbReference type="RefSeq" id="XP_008455530.2">
    <property type="nucleotide sequence ID" value="XM_008457308.2"/>
</dbReference>
<feature type="compositionally biased region" description="Low complexity" evidence="1">
    <location>
        <begin position="325"/>
        <end position="338"/>
    </location>
</feature>
<dbReference type="PANTHER" id="PTHR48011:SF51">
    <property type="entry name" value="PROTEIN KINASE SUPERFAMILY PROTEIN"/>
    <property type="match status" value="1"/>
</dbReference>
<dbReference type="GO" id="GO:0007165">
    <property type="term" value="P:signal transduction"/>
    <property type="evidence" value="ECO:0007669"/>
    <property type="project" value="TreeGrafter"/>
</dbReference>
<evidence type="ECO:0000256" key="1">
    <source>
        <dbReference type="SAM" id="MobiDB-lite"/>
    </source>
</evidence>
<dbReference type="SMART" id="SM00220">
    <property type="entry name" value="S_TKc"/>
    <property type="match status" value="1"/>
</dbReference>
<evidence type="ECO:0000313" key="3">
    <source>
        <dbReference type="Proteomes" id="UP001652600"/>
    </source>
</evidence>
<feature type="domain" description="Protein kinase" evidence="2">
    <location>
        <begin position="4"/>
        <end position="291"/>
    </location>
</feature>
<dbReference type="KEGG" id="cmo:103495681"/>
<dbReference type="GeneID" id="103495681"/>
<dbReference type="GO" id="GO:0004672">
    <property type="term" value="F:protein kinase activity"/>
    <property type="evidence" value="ECO:0007669"/>
    <property type="project" value="InterPro"/>
</dbReference>
<name>A0A1S3C1U9_CUCME</name>
<accession>A0A1S3C1U9</accession>
<dbReference type="InParanoid" id="A0A1S3C1U9"/>
<dbReference type="InterPro" id="IPR000719">
    <property type="entry name" value="Prot_kinase_dom"/>
</dbReference>
<sequence length="370" mass="42882">MEKWVFVKVLGQGSDGVVWLAKQTIRRKIGRNLHYYFAVKLSPLRHNSSLLWEEQVLKQFKNCPEIVQYLGSEITRGGDLPQDKDFYTLKLEYAAGGTLDDLIKQKEKLPENEVKDYLRMILKGLSCVHSKGFVHVDLKPNNILAFPQSDDKMKLKIADFGHAERCKLYRNDDDDDDDQDRKYGGYCSSLKFKGTPRYMSPESIVCNEVNDAHDIWSLGCVLVKMISGKSVWDDLIDSRQLMMRLLDNKNYNMPTIPKELSKQGKDFIKKCFIRNCKQRWTADMLLQHPYLMHEENEAATTVKDDDQMPTTLAKALSLSRQRPLKSQTRSSNNNNNRKFNLRAKNYLLPLLDSINISFHSINKRTKCKFT</sequence>
<dbReference type="SUPFAM" id="SSF56112">
    <property type="entry name" value="Protein kinase-like (PK-like)"/>
    <property type="match status" value="1"/>
</dbReference>
<dbReference type="InterPro" id="IPR011009">
    <property type="entry name" value="Kinase-like_dom_sf"/>
</dbReference>